<dbReference type="Gene3D" id="3.40.50.150">
    <property type="entry name" value="Vaccinia Virus protein VP39"/>
    <property type="match status" value="2"/>
</dbReference>
<dbReference type="InterPro" id="IPR016197">
    <property type="entry name" value="Chromo-like_dom_sf"/>
</dbReference>
<keyword evidence="6" id="KW-0238">DNA-binding</keyword>
<dbReference type="PROSITE" id="PS00598">
    <property type="entry name" value="CHROMO_1"/>
    <property type="match status" value="1"/>
</dbReference>
<evidence type="ECO:0000256" key="9">
    <source>
        <dbReference type="PROSITE-ProRule" id="PRU01016"/>
    </source>
</evidence>
<dbReference type="EC" id="2.1.1.37" evidence="2"/>
<organism evidence="13 14">
    <name type="scientific">Striga hermonthica</name>
    <name type="common">Purple witchweed</name>
    <name type="synonym">Buchnera hermonthica</name>
    <dbReference type="NCBI Taxonomy" id="68872"/>
    <lineage>
        <taxon>Eukaryota</taxon>
        <taxon>Viridiplantae</taxon>
        <taxon>Streptophyta</taxon>
        <taxon>Embryophyta</taxon>
        <taxon>Tracheophyta</taxon>
        <taxon>Spermatophyta</taxon>
        <taxon>Magnoliopsida</taxon>
        <taxon>eudicotyledons</taxon>
        <taxon>Gunneridae</taxon>
        <taxon>Pentapetalae</taxon>
        <taxon>asterids</taxon>
        <taxon>lamiids</taxon>
        <taxon>Lamiales</taxon>
        <taxon>Orobanchaceae</taxon>
        <taxon>Buchnereae</taxon>
        <taxon>Striga</taxon>
    </lineage>
</organism>
<protein>
    <recommendedName>
        <fullName evidence="2">DNA (cytosine-5-)-methyltransferase</fullName>
        <ecNumber evidence="2">2.1.1.37</ecNumber>
    </recommendedName>
</protein>
<dbReference type="PROSITE" id="PS00095">
    <property type="entry name" value="C5_MTASE_2"/>
    <property type="match status" value="1"/>
</dbReference>
<dbReference type="AlphaFoldDB" id="A0A9N7R5Z2"/>
<proteinExistence type="inferred from homology"/>
<dbReference type="GO" id="GO:0003682">
    <property type="term" value="F:chromatin binding"/>
    <property type="evidence" value="ECO:0007669"/>
    <property type="project" value="InterPro"/>
</dbReference>
<dbReference type="PANTHER" id="PTHR10629">
    <property type="entry name" value="CYTOSINE-SPECIFIC METHYLTRANSFERASE"/>
    <property type="match status" value="1"/>
</dbReference>
<evidence type="ECO:0000256" key="2">
    <source>
        <dbReference type="ARBA" id="ARBA00011975"/>
    </source>
</evidence>
<dbReference type="SUPFAM" id="SSF54160">
    <property type="entry name" value="Chromo domain-like"/>
    <property type="match status" value="1"/>
</dbReference>
<dbReference type="GO" id="GO:0044027">
    <property type="term" value="P:negative regulation of gene expression via chromosomal CpG island methylation"/>
    <property type="evidence" value="ECO:0007669"/>
    <property type="project" value="TreeGrafter"/>
</dbReference>
<dbReference type="PROSITE" id="PS50013">
    <property type="entry name" value="CHROMO_2"/>
    <property type="match status" value="1"/>
</dbReference>
<dbReference type="InterPro" id="IPR043151">
    <property type="entry name" value="BAH_sf"/>
</dbReference>
<dbReference type="InterPro" id="IPR031303">
    <property type="entry name" value="C5_meth_CS"/>
</dbReference>
<dbReference type="EMBL" id="CACSLK010011299">
    <property type="protein sequence ID" value="CAA0813098.1"/>
    <property type="molecule type" value="Genomic_DNA"/>
</dbReference>
<dbReference type="InterPro" id="IPR001025">
    <property type="entry name" value="BAH_dom"/>
</dbReference>
<dbReference type="InterPro" id="IPR050390">
    <property type="entry name" value="C5-Methyltransferase"/>
</dbReference>
<dbReference type="SMART" id="SM00298">
    <property type="entry name" value="CHROMO"/>
    <property type="match status" value="1"/>
</dbReference>
<dbReference type="Gene3D" id="3.90.120.10">
    <property type="entry name" value="DNA Methylase, subunit A, domain 2"/>
    <property type="match status" value="1"/>
</dbReference>
<dbReference type="CDD" id="cd18635">
    <property type="entry name" value="CD_CMT3_like"/>
    <property type="match status" value="1"/>
</dbReference>
<feature type="active site" evidence="9">
    <location>
        <position position="506"/>
    </location>
</feature>
<feature type="domain" description="Chromo" evidence="11">
    <location>
        <begin position="428"/>
        <end position="481"/>
    </location>
</feature>
<feature type="domain" description="BAH" evidence="12">
    <location>
        <begin position="160"/>
        <end position="277"/>
    </location>
</feature>
<dbReference type="PRINTS" id="PR00105">
    <property type="entry name" value="C5METTRFRASE"/>
</dbReference>
<dbReference type="Gene3D" id="2.30.30.490">
    <property type="match status" value="1"/>
</dbReference>
<evidence type="ECO:0000259" key="12">
    <source>
        <dbReference type="PROSITE" id="PS51038"/>
    </source>
</evidence>
<evidence type="ECO:0000313" key="13">
    <source>
        <dbReference type="EMBL" id="CAA0813098.1"/>
    </source>
</evidence>
<dbReference type="PROSITE" id="PS51679">
    <property type="entry name" value="SAM_MT_C5"/>
    <property type="match status" value="1"/>
</dbReference>
<dbReference type="GO" id="GO:0003886">
    <property type="term" value="F:DNA (cytosine-5-)-methyltransferase activity"/>
    <property type="evidence" value="ECO:0007669"/>
    <property type="project" value="UniProtKB-EC"/>
</dbReference>
<keyword evidence="5 9" id="KW-0949">S-adenosyl-L-methionine</keyword>
<evidence type="ECO:0000256" key="4">
    <source>
        <dbReference type="ARBA" id="ARBA00022679"/>
    </source>
</evidence>
<comment type="catalytic activity">
    <reaction evidence="8">
        <text>a 2'-deoxycytidine in DNA + S-adenosyl-L-methionine = a 5-methyl-2'-deoxycytidine in DNA + S-adenosyl-L-homocysteine + H(+)</text>
        <dbReference type="Rhea" id="RHEA:13681"/>
        <dbReference type="Rhea" id="RHEA-COMP:11369"/>
        <dbReference type="Rhea" id="RHEA-COMP:11370"/>
        <dbReference type="ChEBI" id="CHEBI:15378"/>
        <dbReference type="ChEBI" id="CHEBI:57856"/>
        <dbReference type="ChEBI" id="CHEBI:59789"/>
        <dbReference type="ChEBI" id="CHEBI:85452"/>
        <dbReference type="ChEBI" id="CHEBI:85454"/>
        <dbReference type="EC" id="2.1.1.37"/>
    </reaction>
</comment>
<dbReference type="GO" id="GO:0003677">
    <property type="term" value="F:DNA binding"/>
    <property type="evidence" value="ECO:0007669"/>
    <property type="project" value="UniProtKB-KW"/>
</dbReference>
<evidence type="ECO:0000259" key="11">
    <source>
        <dbReference type="PROSITE" id="PS50013"/>
    </source>
</evidence>
<dbReference type="OrthoDB" id="5376140at2759"/>
<name>A0A9N7R5Z2_STRHE</name>
<dbReference type="Pfam" id="PF01426">
    <property type="entry name" value="BAH"/>
    <property type="match status" value="1"/>
</dbReference>
<evidence type="ECO:0000256" key="6">
    <source>
        <dbReference type="ARBA" id="ARBA00023125"/>
    </source>
</evidence>
<dbReference type="InterPro" id="IPR029063">
    <property type="entry name" value="SAM-dependent_MTases_sf"/>
</dbReference>
<evidence type="ECO:0000256" key="7">
    <source>
        <dbReference type="ARBA" id="ARBA00023242"/>
    </source>
</evidence>
<comment type="caution">
    <text evidence="13">The sequence shown here is derived from an EMBL/GenBank/DDBJ whole genome shotgun (WGS) entry which is preliminary data.</text>
</comment>
<dbReference type="GO" id="GO:0005634">
    <property type="term" value="C:nucleus"/>
    <property type="evidence" value="ECO:0007669"/>
    <property type="project" value="UniProtKB-SubCell"/>
</dbReference>
<keyword evidence="4 9" id="KW-0808">Transferase</keyword>
<sequence>MAGFQSENTPSAQPPPELDANPNPTTSVRNSRDEACADMDTENFPSSNGFSAGKLSNVRVETLRISGNNSFRRSPRLVNNAKAESAAKEVNSAKLNGFVEKSPPSKKHKSEKKVSFFIGDPVPEDEARRRWPWRIEDDDGDEELVLDIKCHYSQAEILKTVFYLGDCAYVKGPKGGSDYVGKIIEFFETIDGEDYFRVQWFFRAEDTVIKDDGISHDKKRLFYSTLMNDNLLDCIVSKVEVVQIPSNVNLKAQPIPPCDFYFDMQYSVDYSTFSTIVKDTSSLSPLPYPLTTLTKNEDGTCKNIHQCTTDETNSNKLCNPELALLDLYSGCGGMSTGLCIGCKASGINLVTRWAVDLDEAACQSLKLNHPETHIRCGYAEDFLHLLKEWDSLCKTYGCHEEKELRCRINRDAGEDKETKENHKRSSEYAVEKLVDICYGDPTGNSKRGLKFKVRWEGYGPSDDTWEPIGGLSKCHERIQDFVLKGMKARILPRPGDVAVICGGPPCQGISGYNRFRNADSPLDDERNRQIVIFMDIIDFLRPKFVLMENVIDILRFANGCLGRYAISQLRNVVAYDEGQHRDLEKIVVLGDAISDLPPGANYRDLPGIVIGSNNVVTRARDPELMPSGKHWVPDYAINFRGGTSKAAFGRLWWDETVPTVLCYPDPRSRVSIFQLGSFSCALDIQLIFKYRQVGNAVAVSVGRALGYSLGMAVQKLSGDEHLMTLPPKFSHSTTLELLSSLEK</sequence>
<dbReference type="InterPro" id="IPR023780">
    <property type="entry name" value="Chromo_domain"/>
</dbReference>
<accession>A0A9N7R5Z2</accession>
<dbReference type="SUPFAM" id="SSF53335">
    <property type="entry name" value="S-adenosyl-L-methionine-dependent methyltransferases"/>
    <property type="match status" value="1"/>
</dbReference>
<dbReference type="InterPro" id="IPR001525">
    <property type="entry name" value="C5_MeTfrase"/>
</dbReference>
<gene>
    <name evidence="13" type="ORF">SHERM_13657</name>
</gene>
<evidence type="ECO:0000256" key="5">
    <source>
        <dbReference type="ARBA" id="ARBA00022691"/>
    </source>
</evidence>
<evidence type="ECO:0000256" key="1">
    <source>
        <dbReference type="ARBA" id="ARBA00004123"/>
    </source>
</evidence>
<comment type="subcellular location">
    <subcellularLocation>
        <location evidence="1">Nucleus</location>
    </subcellularLocation>
</comment>
<evidence type="ECO:0000256" key="10">
    <source>
        <dbReference type="SAM" id="MobiDB-lite"/>
    </source>
</evidence>
<feature type="region of interest" description="Disordered" evidence="10">
    <location>
        <begin position="1"/>
        <end position="57"/>
    </location>
</feature>
<dbReference type="Pfam" id="PF00385">
    <property type="entry name" value="Chromo"/>
    <property type="match status" value="1"/>
</dbReference>
<keyword evidence="3 9" id="KW-0489">Methyltransferase</keyword>
<dbReference type="PROSITE" id="PS51038">
    <property type="entry name" value="BAH"/>
    <property type="match status" value="1"/>
</dbReference>
<dbReference type="GO" id="GO:0032259">
    <property type="term" value="P:methylation"/>
    <property type="evidence" value="ECO:0007669"/>
    <property type="project" value="UniProtKB-KW"/>
</dbReference>
<evidence type="ECO:0000313" key="14">
    <source>
        <dbReference type="Proteomes" id="UP001153555"/>
    </source>
</evidence>
<evidence type="ECO:0000256" key="3">
    <source>
        <dbReference type="ARBA" id="ARBA00022603"/>
    </source>
</evidence>
<dbReference type="InterPro" id="IPR000953">
    <property type="entry name" value="Chromo/chromo_shadow_dom"/>
</dbReference>
<dbReference type="SMART" id="SM00439">
    <property type="entry name" value="BAH"/>
    <property type="match status" value="1"/>
</dbReference>
<feature type="compositionally biased region" description="Polar residues" evidence="10">
    <location>
        <begin position="1"/>
        <end position="11"/>
    </location>
</feature>
<comment type="similarity">
    <text evidence="9">Belongs to the class I-like SAM-binding methyltransferase superfamily. C5-methyltransferase family.</text>
</comment>
<keyword evidence="7" id="KW-0539">Nucleus</keyword>
<dbReference type="Pfam" id="PF00145">
    <property type="entry name" value="DNA_methylase"/>
    <property type="match status" value="1"/>
</dbReference>
<dbReference type="PANTHER" id="PTHR10629:SF44">
    <property type="entry name" value="DNA (CYTOSINE-5-)-METHYLTRANSFERASE"/>
    <property type="match status" value="1"/>
</dbReference>
<dbReference type="Proteomes" id="UP001153555">
    <property type="component" value="Unassembled WGS sequence"/>
</dbReference>
<evidence type="ECO:0000256" key="8">
    <source>
        <dbReference type="ARBA" id="ARBA00047422"/>
    </source>
</evidence>
<dbReference type="InterPro" id="IPR023779">
    <property type="entry name" value="Chromodomain_CS"/>
</dbReference>
<reference evidence="13" key="1">
    <citation type="submission" date="2019-12" db="EMBL/GenBank/DDBJ databases">
        <authorList>
            <person name="Scholes J."/>
        </authorList>
    </citation>
    <scope>NUCLEOTIDE SEQUENCE</scope>
</reference>
<keyword evidence="14" id="KW-1185">Reference proteome</keyword>